<organism evidence="2 3">
    <name type="scientific">Trichoderma ghanense</name>
    <dbReference type="NCBI Taxonomy" id="65468"/>
    <lineage>
        <taxon>Eukaryota</taxon>
        <taxon>Fungi</taxon>
        <taxon>Dikarya</taxon>
        <taxon>Ascomycota</taxon>
        <taxon>Pezizomycotina</taxon>
        <taxon>Sordariomycetes</taxon>
        <taxon>Hypocreomycetidae</taxon>
        <taxon>Hypocreales</taxon>
        <taxon>Hypocreaceae</taxon>
        <taxon>Trichoderma</taxon>
    </lineage>
</organism>
<feature type="region of interest" description="Disordered" evidence="1">
    <location>
        <begin position="41"/>
        <end position="70"/>
    </location>
</feature>
<evidence type="ECO:0000256" key="1">
    <source>
        <dbReference type="SAM" id="MobiDB-lite"/>
    </source>
</evidence>
<proteinExistence type="predicted"/>
<feature type="compositionally biased region" description="Polar residues" evidence="1">
    <location>
        <begin position="43"/>
        <end position="70"/>
    </location>
</feature>
<protein>
    <submittedName>
        <fullName evidence="2">Uncharacterized protein</fullName>
    </submittedName>
</protein>
<sequence>MPARERSLSPIHSHRHNPDSCLLFAFPFSSSSSFVRREIHGMTGTQPNAKSVNDVTGAPPNTNPARSDQG</sequence>
<reference evidence="2 3" key="1">
    <citation type="submission" date="2018-01" db="EMBL/GenBank/DDBJ databases">
        <title>Genome characterization of the sugarcane-associated fungus Trichoderma ghanense CCMA-1212 and their application in lignocelulose bioconversion.</title>
        <authorList>
            <person name="Steindorff A.S."/>
            <person name="Mendes T.D."/>
            <person name="Vilela E.S.D."/>
            <person name="Rodrigues D.S."/>
            <person name="Formighieri E.F."/>
            <person name="Melo I.S."/>
            <person name="Favaro L.C.L."/>
        </authorList>
    </citation>
    <scope>NUCLEOTIDE SEQUENCE [LARGE SCALE GENOMIC DNA]</scope>
    <source>
        <strain evidence="2 3">CCMA-1212</strain>
    </source>
</reference>
<name>A0ABY2GV60_9HYPO</name>
<dbReference type="Proteomes" id="UP001642720">
    <property type="component" value="Unassembled WGS sequence"/>
</dbReference>
<dbReference type="RefSeq" id="XP_073556024.1">
    <property type="nucleotide sequence ID" value="XM_073705225.1"/>
</dbReference>
<keyword evidence="3" id="KW-1185">Reference proteome</keyword>
<accession>A0ABY2GV60</accession>
<dbReference type="EMBL" id="PPTA01000012">
    <property type="protein sequence ID" value="TFA99822.1"/>
    <property type="molecule type" value="Genomic_DNA"/>
</dbReference>
<comment type="caution">
    <text evidence="2">The sequence shown here is derived from an EMBL/GenBank/DDBJ whole genome shotgun (WGS) entry which is preliminary data.</text>
</comment>
<dbReference type="GeneID" id="300579675"/>
<gene>
    <name evidence="2" type="ORF">CCMA1212_008075</name>
</gene>
<evidence type="ECO:0000313" key="2">
    <source>
        <dbReference type="EMBL" id="TFA99822.1"/>
    </source>
</evidence>
<evidence type="ECO:0000313" key="3">
    <source>
        <dbReference type="Proteomes" id="UP001642720"/>
    </source>
</evidence>